<keyword evidence="2" id="KW-0238">DNA-binding</keyword>
<accession>A0A419X3V7</accession>
<dbReference type="AlphaFoldDB" id="A0A419X3V7"/>
<dbReference type="RefSeq" id="WP_120240170.1">
    <property type="nucleotide sequence ID" value="NZ_CANNEC010000001.1"/>
</dbReference>
<dbReference type="InterPro" id="IPR006628">
    <property type="entry name" value="PUR-bd_fam"/>
</dbReference>
<dbReference type="GO" id="GO:0000977">
    <property type="term" value="F:RNA polymerase II transcription regulatory region sequence-specific DNA binding"/>
    <property type="evidence" value="ECO:0007669"/>
    <property type="project" value="InterPro"/>
</dbReference>
<comment type="similarity">
    <text evidence="1">Belongs to the PUR DNA-binding protein family.</text>
</comment>
<dbReference type="OrthoDB" id="765973at2"/>
<dbReference type="EMBL" id="RAPQ01000009">
    <property type="protein sequence ID" value="RKE02289.1"/>
    <property type="molecule type" value="Genomic_DNA"/>
</dbReference>
<evidence type="ECO:0000313" key="4">
    <source>
        <dbReference type="Proteomes" id="UP000284531"/>
    </source>
</evidence>
<organism evidence="3 4">
    <name type="scientific">Marinifilum flexuosum</name>
    <dbReference type="NCBI Taxonomy" id="1117708"/>
    <lineage>
        <taxon>Bacteria</taxon>
        <taxon>Pseudomonadati</taxon>
        <taxon>Bacteroidota</taxon>
        <taxon>Bacteroidia</taxon>
        <taxon>Marinilabiliales</taxon>
        <taxon>Marinifilaceae</taxon>
    </lineage>
</organism>
<reference evidence="3 4" key="1">
    <citation type="submission" date="2018-09" db="EMBL/GenBank/DDBJ databases">
        <title>Genomic Encyclopedia of Archaeal and Bacterial Type Strains, Phase II (KMG-II): from individual species to whole genera.</title>
        <authorList>
            <person name="Goeker M."/>
        </authorList>
    </citation>
    <scope>NUCLEOTIDE SEQUENCE [LARGE SCALE GENOMIC DNA]</scope>
    <source>
        <strain evidence="3 4">DSM 21950</strain>
    </source>
</reference>
<dbReference type="Gene3D" id="3.10.450.700">
    <property type="match status" value="1"/>
</dbReference>
<keyword evidence="4" id="KW-1185">Reference proteome</keyword>
<dbReference type="GO" id="GO:0032422">
    <property type="term" value="F:purine-rich negative regulatory element binding"/>
    <property type="evidence" value="ECO:0007669"/>
    <property type="project" value="InterPro"/>
</dbReference>
<evidence type="ECO:0000256" key="1">
    <source>
        <dbReference type="ARBA" id="ARBA00009251"/>
    </source>
</evidence>
<dbReference type="SMART" id="SM00712">
    <property type="entry name" value="PUR"/>
    <property type="match status" value="1"/>
</dbReference>
<evidence type="ECO:0000256" key="2">
    <source>
        <dbReference type="ARBA" id="ARBA00023125"/>
    </source>
</evidence>
<gene>
    <name evidence="3" type="ORF">BXY64_2377</name>
</gene>
<proteinExistence type="inferred from homology"/>
<protein>
    <submittedName>
        <fullName evidence="3">Uncharacterized protein DUF3276</fullName>
    </submittedName>
</protein>
<name>A0A419X3V7_9BACT</name>
<dbReference type="Pfam" id="PF11680">
    <property type="entry name" value="DUF3276"/>
    <property type="match status" value="1"/>
</dbReference>
<comment type="caution">
    <text evidence="3">The sequence shown here is derived from an EMBL/GenBank/DDBJ whole genome shotgun (WGS) entry which is preliminary data.</text>
</comment>
<dbReference type="Proteomes" id="UP000284531">
    <property type="component" value="Unassembled WGS sequence"/>
</dbReference>
<evidence type="ECO:0000313" key="3">
    <source>
        <dbReference type="EMBL" id="RKE02289.1"/>
    </source>
</evidence>
<sequence>MEGYDNKDGYGKKNRDEIFSNAVRAGKRTYFFDVKATRKNDYYLTITESKKRYDKEGNYSFEKHKVFLYKEDFDKFSEGLLEALDFIKSSNQETNEVEEMFVTEEQNTNSELIEGLEAETYSNVEFEDLSE</sequence>